<gene>
    <name evidence="1" type="ORF">ANCDUO_02207</name>
</gene>
<dbReference type="EMBL" id="KN726689">
    <property type="protein sequence ID" value="KIH67460.1"/>
    <property type="molecule type" value="Genomic_DNA"/>
</dbReference>
<sequence>LQNQLEASHNHLDDRIAGLENACPELLERSKPRALQLHFLPSGGEPRQPHDDALQPVSGCSGEVVPGNWSRAVRKMSEAVAQRVGGLRDALCGLWQAAQCTSLLQEPGRSSPFECCHHN</sequence>
<reference evidence="1 2" key="1">
    <citation type="submission" date="2013-12" db="EMBL/GenBank/DDBJ databases">
        <title>Draft genome of the parsitic nematode Ancylostoma duodenale.</title>
        <authorList>
            <person name="Mitreva M."/>
        </authorList>
    </citation>
    <scope>NUCLEOTIDE SEQUENCE [LARGE SCALE GENOMIC DNA]</scope>
    <source>
        <strain evidence="1 2">Zhejiang</strain>
    </source>
</reference>
<proteinExistence type="predicted"/>
<protein>
    <submittedName>
        <fullName evidence="1">Uncharacterized protein</fullName>
    </submittedName>
</protein>
<dbReference type="AlphaFoldDB" id="A0A0C2H137"/>
<keyword evidence="2" id="KW-1185">Reference proteome</keyword>
<feature type="non-terminal residue" evidence="1">
    <location>
        <position position="1"/>
    </location>
</feature>
<accession>A0A0C2H137</accession>
<evidence type="ECO:0000313" key="1">
    <source>
        <dbReference type="EMBL" id="KIH67460.1"/>
    </source>
</evidence>
<organism evidence="1 2">
    <name type="scientific">Ancylostoma duodenale</name>
    <dbReference type="NCBI Taxonomy" id="51022"/>
    <lineage>
        <taxon>Eukaryota</taxon>
        <taxon>Metazoa</taxon>
        <taxon>Ecdysozoa</taxon>
        <taxon>Nematoda</taxon>
        <taxon>Chromadorea</taxon>
        <taxon>Rhabditida</taxon>
        <taxon>Rhabditina</taxon>
        <taxon>Rhabditomorpha</taxon>
        <taxon>Strongyloidea</taxon>
        <taxon>Ancylostomatidae</taxon>
        <taxon>Ancylostomatinae</taxon>
        <taxon>Ancylostoma</taxon>
    </lineage>
</organism>
<dbReference type="Proteomes" id="UP000054047">
    <property type="component" value="Unassembled WGS sequence"/>
</dbReference>
<evidence type="ECO:0000313" key="2">
    <source>
        <dbReference type="Proteomes" id="UP000054047"/>
    </source>
</evidence>
<name>A0A0C2H137_9BILA</name>